<organism evidence="9">
    <name type="scientific">mine drainage metagenome</name>
    <dbReference type="NCBI Taxonomy" id="410659"/>
    <lineage>
        <taxon>unclassified sequences</taxon>
        <taxon>metagenomes</taxon>
        <taxon>ecological metagenomes</taxon>
    </lineage>
</organism>
<dbReference type="InterPro" id="IPR050597">
    <property type="entry name" value="Cytochrome_c_Oxidase_Subunit"/>
</dbReference>
<evidence type="ECO:0000256" key="2">
    <source>
        <dbReference type="ARBA" id="ARBA00022448"/>
    </source>
</evidence>
<evidence type="ECO:0000259" key="8">
    <source>
        <dbReference type="PROSITE" id="PS51007"/>
    </source>
</evidence>
<dbReference type="Pfam" id="PF00034">
    <property type="entry name" value="Cytochrom_C"/>
    <property type="match status" value="2"/>
</dbReference>
<dbReference type="PROSITE" id="PS51007">
    <property type="entry name" value="CYTC"/>
    <property type="match status" value="2"/>
</dbReference>
<dbReference type="GO" id="GO:0042597">
    <property type="term" value="C:periplasmic space"/>
    <property type="evidence" value="ECO:0007669"/>
    <property type="project" value="UniProtKB-SubCell"/>
</dbReference>
<keyword evidence="3" id="KW-0349">Heme</keyword>
<accession>T1BTM2</accession>
<evidence type="ECO:0000256" key="1">
    <source>
        <dbReference type="ARBA" id="ARBA00004418"/>
    </source>
</evidence>
<comment type="subcellular location">
    <subcellularLocation>
        <location evidence="1">Periplasm</location>
    </subcellularLocation>
</comment>
<name>T1BTM2_9ZZZZ</name>
<keyword evidence="2" id="KW-0813">Transport</keyword>
<protein>
    <submittedName>
        <fullName evidence="9">Cytochrome c class I</fullName>
    </submittedName>
</protein>
<keyword evidence="7" id="KW-0408">Iron</keyword>
<dbReference type="AlphaFoldDB" id="T1BTM2"/>
<keyword evidence="5" id="KW-0574">Periplasm</keyword>
<evidence type="ECO:0000256" key="4">
    <source>
        <dbReference type="ARBA" id="ARBA00022723"/>
    </source>
</evidence>
<comment type="caution">
    <text evidence="9">The sequence shown here is derived from an EMBL/GenBank/DDBJ whole genome shotgun (WGS) entry which is preliminary data.</text>
</comment>
<dbReference type="PIRSF" id="PIRSF000005">
    <property type="entry name" value="Cytochrome_c4"/>
    <property type="match status" value="1"/>
</dbReference>
<sequence>MTSCYMCHSTHGNDPRFGYIPRLAHQSESYIMEQLKAFRDGSRSDPPGEMYMWPVSQALSDRDIDLVADWYASQPPPPPQKAGALAKEGSLIFHHGLLKQDVPACMSCHGPEAAGSGIFPRLAGQNAEYLIEQLRFFKSGVRHDKNADIMHMIAIHLTDRQMRAVAEYLTSLQ</sequence>
<dbReference type="GO" id="GO:0020037">
    <property type="term" value="F:heme binding"/>
    <property type="evidence" value="ECO:0007669"/>
    <property type="project" value="InterPro"/>
</dbReference>
<dbReference type="GO" id="GO:0009055">
    <property type="term" value="F:electron transfer activity"/>
    <property type="evidence" value="ECO:0007669"/>
    <property type="project" value="InterPro"/>
</dbReference>
<dbReference type="InterPro" id="IPR009056">
    <property type="entry name" value="Cyt_c-like_dom"/>
</dbReference>
<keyword evidence="4" id="KW-0479">Metal-binding</keyword>
<proteinExistence type="predicted"/>
<keyword evidence="6" id="KW-0249">Electron transport</keyword>
<dbReference type="PANTHER" id="PTHR33751:SF9">
    <property type="entry name" value="CYTOCHROME C4"/>
    <property type="match status" value="1"/>
</dbReference>
<feature type="domain" description="Cytochrome c" evidence="8">
    <location>
        <begin position="84"/>
        <end position="173"/>
    </location>
</feature>
<evidence type="ECO:0000256" key="7">
    <source>
        <dbReference type="ARBA" id="ARBA00023004"/>
    </source>
</evidence>
<dbReference type="GO" id="GO:0005506">
    <property type="term" value="F:iron ion binding"/>
    <property type="evidence" value="ECO:0007669"/>
    <property type="project" value="InterPro"/>
</dbReference>
<dbReference type="InterPro" id="IPR024167">
    <property type="entry name" value="Cytochrome_c4-like"/>
</dbReference>
<dbReference type="Gene3D" id="1.10.760.10">
    <property type="entry name" value="Cytochrome c-like domain"/>
    <property type="match status" value="2"/>
</dbReference>
<evidence type="ECO:0000256" key="3">
    <source>
        <dbReference type="ARBA" id="ARBA00022617"/>
    </source>
</evidence>
<dbReference type="InterPro" id="IPR036909">
    <property type="entry name" value="Cyt_c-like_dom_sf"/>
</dbReference>
<evidence type="ECO:0000256" key="6">
    <source>
        <dbReference type="ARBA" id="ARBA00022982"/>
    </source>
</evidence>
<dbReference type="EMBL" id="AUZY01001093">
    <property type="protein sequence ID" value="EQD76281.1"/>
    <property type="molecule type" value="Genomic_DNA"/>
</dbReference>
<dbReference type="PANTHER" id="PTHR33751">
    <property type="entry name" value="CBB3-TYPE CYTOCHROME C OXIDASE SUBUNIT FIXP"/>
    <property type="match status" value="1"/>
</dbReference>
<feature type="domain" description="Cytochrome c" evidence="8">
    <location>
        <begin position="1"/>
        <end position="75"/>
    </location>
</feature>
<evidence type="ECO:0000256" key="5">
    <source>
        <dbReference type="ARBA" id="ARBA00022764"/>
    </source>
</evidence>
<evidence type="ECO:0000313" key="9">
    <source>
        <dbReference type="EMBL" id="EQD76281.1"/>
    </source>
</evidence>
<reference evidence="9" key="1">
    <citation type="submission" date="2013-08" db="EMBL/GenBank/DDBJ databases">
        <authorList>
            <person name="Mendez C."/>
            <person name="Richter M."/>
            <person name="Ferrer M."/>
            <person name="Sanchez J."/>
        </authorList>
    </citation>
    <scope>NUCLEOTIDE SEQUENCE</scope>
</reference>
<reference evidence="9" key="2">
    <citation type="journal article" date="2014" name="ISME J.">
        <title>Microbial stratification in low pH oxic and suboxic macroscopic growths along an acid mine drainage.</title>
        <authorList>
            <person name="Mendez-Garcia C."/>
            <person name="Mesa V."/>
            <person name="Sprenger R.R."/>
            <person name="Richter M."/>
            <person name="Diez M.S."/>
            <person name="Solano J."/>
            <person name="Bargiela R."/>
            <person name="Golyshina O.V."/>
            <person name="Manteca A."/>
            <person name="Ramos J.L."/>
            <person name="Gallego J.R."/>
            <person name="Llorente I."/>
            <person name="Martins Dos Santos V.A."/>
            <person name="Jensen O.N."/>
            <person name="Pelaez A.I."/>
            <person name="Sanchez J."/>
            <person name="Ferrer M."/>
        </authorList>
    </citation>
    <scope>NUCLEOTIDE SEQUENCE</scope>
</reference>
<gene>
    <name evidence="9" type="ORF">B1B_01797</name>
</gene>
<dbReference type="SUPFAM" id="SSF46626">
    <property type="entry name" value="Cytochrome c"/>
    <property type="match status" value="2"/>
</dbReference>